<dbReference type="AlphaFoldDB" id="A0A0A0DES9"/>
<dbReference type="InterPro" id="IPR011006">
    <property type="entry name" value="CheY-like_superfamily"/>
</dbReference>
<dbReference type="PROSITE" id="PS50110">
    <property type="entry name" value="RESPONSE_REGULATORY"/>
    <property type="match status" value="1"/>
</dbReference>
<dbReference type="PANTHER" id="PTHR44591:SF25">
    <property type="entry name" value="CHEMOTAXIS TWO-COMPONENT RESPONSE REGULATOR"/>
    <property type="match status" value="1"/>
</dbReference>
<accession>A0A0A0DES9</accession>
<reference evidence="4 5" key="1">
    <citation type="submission" date="2014-01" db="EMBL/GenBank/DDBJ databases">
        <title>Genome sequence determination for a cystic fibrosis isolate, Inquilinus limosus.</title>
        <authorList>
            <person name="Pino M."/>
            <person name="Di Conza J."/>
            <person name="Gutkind G."/>
        </authorList>
    </citation>
    <scope>NUCLEOTIDE SEQUENCE [LARGE SCALE GENOMIC DNA]</scope>
    <source>
        <strain evidence="4 5">MP06</strain>
    </source>
</reference>
<dbReference type="OrthoDB" id="9782655at2"/>
<dbReference type="InterPro" id="IPR050595">
    <property type="entry name" value="Bact_response_regulator"/>
</dbReference>
<dbReference type="InterPro" id="IPR001789">
    <property type="entry name" value="Sig_transdc_resp-reg_receiver"/>
</dbReference>
<dbReference type="Gene3D" id="3.40.50.2300">
    <property type="match status" value="1"/>
</dbReference>
<feature type="domain" description="Response regulatory" evidence="3">
    <location>
        <begin position="6"/>
        <end position="120"/>
    </location>
</feature>
<evidence type="ECO:0000313" key="4">
    <source>
        <dbReference type="EMBL" id="KGM35497.1"/>
    </source>
</evidence>
<sequence>MSHPPVIAVIDDDHAIREALEDLLSSLGYRALPFASAEDFLGFPGRNAVDCMVVDVRMGGMTGLDLQARLNAEGVPSPMIFMTSYTDDATRSKALAGGAHGFLEKPVDAEVLIGCLASALGHEARPH</sequence>
<name>A0A0A0DES9_9PROT</name>
<gene>
    <name evidence="4" type="ORF">P409_04160</name>
</gene>
<dbReference type="GO" id="GO:0000160">
    <property type="term" value="P:phosphorelay signal transduction system"/>
    <property type="evidence" value="ECO:0007669"/>
    <property type="project" value="InterPro"/>
</dbReference>
<comment type="caution">
    <text evidence="4">The sequence shown here is derived from an EMBL/GenBank/DDBJ whole genome shotgun (WGS) entry which is preliminary data.</text>
</comment>
<dbReference type="SUPFAM" id="SSF52172">
    <property type="entry name" value="CheY-like"/>
    <property type="match status" value="1"/>
</dbReference>
<dbReference type="SMART" id="SM00448">
    <property type="entry name" value="REC"/>
    <property type="match status" value="1"/>
</dbReference>
<dbReference type="Proteomes" id="UP000029995">
    <property type="component" value="Unassembled WGS sequence"/>
</dbReference>
<keyword evidence="1 2" id="KW-0597">Phosphoprotein</keyword>
<proteinExistence type="predicted"/>
<evidence type="ECO:0000256" key="2">
    <source>
        <dbReference type="PROSITE-ProRule" id="PRU00169"/>
    </source>
</evidence>
<feature type="modified residue" description="4-aspartylphosphate" evidence="2">
    <location>
        <position position="55"/>
    </location>
</feature>
<protein>
    <submittedName>
        <fullName evidence="4">Chemotaxis protein CheY</fullName>
    </submittedName>
</protein>
<organism evidence="4 5">
    <name type="scientific">Inquilinus limosus MP06</name>
    <dbReference type="NCBI Taxonomy" id="1398085"/>
    <lineage>
        <taxon>Bacteria</taxon>
        <taxon>Pseudomonadati</taxon>
        <taxon>Pseudomonadota</taxon>
        <taxon>Alphaproteobacteria</taxon>
        <taxon>Rhodospirillales</taxon>
        <taxon>Rhodospirillaceae</taxon>
        <taxon>Inquilinus</taxon>
    </lineage>
</organism>
<evidence type="ECO:0000259" key="3">
    <source>
        <dbReference type="PROSITE" id="PS50110"/>
    </source>
</evidence>
<dbReference type="EMBL" id="JANX01000025">
    <property type="protein sequence ID" value="KGM35497.1"/>
    <property type="molecule type" value="Genomic_DNA"/>
</dbReference>
<evidence type="ECO:0000313" key="5">
    <source>
        <dbReference type="Proteomes" id="UP000029995"/>
    </source>
</evidence>
<evidence type="ECO:0000256" key="1">
    <source>
        <dbReference type="ARBA" id="ARBA00022553"/>
    </source>
</evidence>
<dbReference type="Pfam" id="PF00072">
    <property type="entry name" value="Response_reg"/>
    <property type="match status" value="1"/>
</dbReference>
<dbReference type="PANTHER" id="PTHR44591">
    <property type="entry name" value="STRESS RESPONSE REGULATOR PROTEIN 1"/>
    <property type="match status" value="1"/>
</dbReference>
<dbReference type="RefSeq" id="WP_034832116.1">
    <property type="nucleotide sequence ID" value="NZ_JANX01000025.1"/>
</dbReference>